<accession>A0A242KCQ1</accession>
<reference evidence="1" key="1">
    <citation type="submission" date="2017-05" db="EMBL/GenBank/DDBJ databases">
        <title>The Genome Sequence of Enterococcus sp. 9E7_DIV0242.</title>
        <authorList>
            <consortium name="The Broad Institute Genomics Platform"/>
            <consortium name="The Broad Institute Genomic Center for Infectious Diseases"/>
            <person name="Earl A."/>
            <person name="Manson A."/>
            <person name="Schwartman J."/>
            <person name="Gilmore M."/>
            <person name="Abouelleil A."/>
            <person name="Cao P."/>
            <person name="Chapman S."/>
            <person name="Cusick C."/>
            <person name="Shea T."/>
            <person name="Young S."/>
            <person name="Neafsey D."/>
            <person name="Nusbaum C."/>
            <person name="Birren B."/>
        </authorList>
    </citation>
    <scope>NUCLEOTIDE SEQUENCE [LARGE SCALE GENOMIC DNA]</scope>
    <source>
        <strain evidence="1">9E7_DIV0242</strain>
    </source>
</reference>
<dbReference type="Gene3D" id="3.30.460.10">
    <property type="entry name" value="Beta Polymerase, domain 2"/>
    <property type="match status" value="1"/>
</dbReference>
<protein>
    <recommendedName>
        <fullName evidence="4">GrpB family protein</fullName>
    </recommendedName>
</protein>
<dbReference type="InterPro" id="IPR043519">
    <property type="entry name" value="NT_sf"/>
</dbReference>
<organism evidence="1">
    <name type="scientific">Candidatus Enterococcus clewellii</name>
    <dbReference type="NCBI Taxonomy" id="1834193"/>
    <lineage>
        <taxon>Bacteria</taxon>
        <taxon>Bacillati</taxon>
        <taxon>Bacillota</taxon>
        <taxon>Bacilli</taxon>
        <taxon>Lactobacillales</taxon>
        <taxon>Enterococcaceae</taxon>
        <taxon>Enterococcus</taxon>
    </lineage>
</organism>
<reference evidence="2" key="2">
    <citation type="submission" date="2017-05" db="EMBL/GenBank/DDBJ databases">
        <authorList>
            <consortium name="The Broad Institute Genomics Platform"/>
            <consortium name="The Broad Institute Genomic Center for Infectious Diseases"/>
            <person name="Earl A."/>
            <person name="Manson A."/>
            <person name="Schwartman J."/>
            <person name="Gilmore M."/>
            <person name="Abouelleil A."/>
            <person name="Cao P."/>
            <person name="Chapman S."/>
            <person name="Cusick C."/>
            <person name="Shea T."/>
            <person name="Young S."/>
            <person name="Neafsey D."/>
            <person name="Nusbaum C."/>
            <person name="Birren B."/>
        </authorList>
    </citation>
    <scope>NUCLEOTIDE SEQUENCE</scope>
    <source>
        <strain evidence="2">9E7_DIV0242</strain>
    </source>
</reference>
<dbReference type="InterPro" id="IPR007344">
    <property type="entry name" value="GrpB/CoaE"/>
</dbReference>
<evidence type="ECO:0000313" key="3">
    <source>
        <dbReference type="Proteomes" id="UP000195141"/>
    </source>
</evidence>
<dbReference type="EMBL" id="CP147247">
    <property type="protein sequence ID" value="WYJ88900.1"/>
    <property type="molecule type" value="Genomic_DNA"/>
</dbReference>
<dbReference type="Proteomes" id="UP000195141">
    <property type="component" value="Chromosome"/>
</dbReference>
<gene>
    <name evidence="2" type="ORF">A5888_000619</name>
    <name evidence="1" type="ORF">A5888_000651</name>
</gene>
<dbReference type="Pfam" id="PF04229">
    <property type="entry name" value="GrpB"/>
    <property type="match status" value="1"/>
</dbReference>
<dbReference type="OrthoDB" id="9799092at2"/>
<name>A0A242KCQ1_9ENTE</name>
<dbReference type="AlphaFoldDB" id="A0A242KCQ1"/>
<dbReference type="SUPFAM" id="SSF81301">
    <property type="entry name" value="Nucleotidyltransferase"/>
    <property type="match status" value="1"/>
</dbReference>
<keyword evidence="3" id="KW-1185">Reference proteome</keyword>
<evidence type="ECO:0000313" key="2">
    <source>
        <dbReference type="EMBL" id="WYJ88900.1"/>
    </source>
</evidence>
<dbReference type="RefSeq" id="WP_086347775.1">
    <property type="nucleotide sequence ID" value="NZ_CP147247.1"/>
</dbReference>
<sequence length="185" mass="21315">MGKDLSEMTLEELWQLFPISLVKEKEVWQEWYEEIVQELSVLLPNDASYSIHHIGSTAIDGIMAKNIVDVLVELPVELEMTKIADILATHDYRIMSAENERISLNKGYTTSGFAEKVYHIHLRFLGDNEEVLFRDYLNIHPAIAAEYEALKIRLSKEFEHDRDGYTNAKGDFIKKWTAVAKTQAI</sequence>
<evidence type="ECO:0008006" key="4">
    <source>
        <dbReference type="Google" id="ProtNLM"/>
    </source>
</evidence>
<evidence type="ECO:0000313" key="1">
    <source>
        <dbReference type="EMBL" id="OTP18837.1"/>
    </source>
</evidence>
<dbReference type="PANTHER" id="PTHR34822:SF1">
    <property type="entry name" value="GRPB FAMILY PROTEIN"/>
    <property type="match status" value="1"/>
</dbReference>
<dbReference type="PANTHER" id="PTHR34822">
    <property type="entry name" value="GRPB DOMAIN PROTEIN (AFU_ORTHOLOGUE AFUA_1G01530)"/>
    <property type="match status" value="1"/>
</dbReference>
<dbReference type="EMBL" id="NGMM01000001">
    <property type="protein sequence ID" value="OTP18837.1"/>
    <property type="molecule type" value="Genomic_DNA"/>
</dbReference>
<reference evidence="2" key="3">
    <citation type="submission" date="2024-03" db="EMBL/GenBank/DDBJ databases">
        <title>The Genome Sequence of Enterococcus sp. DIV0242b.</title>
        <authorList>
            <consortium name="The Broad Institute Genomics Platform"/>
            <consortium name="The Broad Institute Microbial Omics Core"/>
            <consortium name="The Broad Institute Genomic Center for Infectious Diseases"/>
            <person name="Earl A."/>
            <person name="Manson A."/>
            <person name="Gilmore M."/>
            <person name="Schwartman J."/>
            <person name="Shea T."/>
            <person name="Abouelleil A."/>
            <person name="Cao P."/>
            <person name="Chapman S."/>
            <person name="Cusick C."/>
            <person name="Young S."/>
            <person name="Neafsey D."/>
            <person name="Nusbaum C."/>
            <person name="Birren B."/>
        </authorList>
    </citation>
    <scope>NUCLEOTIDE SEQUENCE</scope>
    <source>
        <strain evidence="2">9E7_DIV0242</strain>
    </source>
</reference>
<proteinExistence type="predicted"/>